<reference evidence="3 4" key="1">
    <citation type="journal article" date="2015" name="Fungal Genet. Biol.">
        <title>Evolution of novel wood decay mechanisms in Agaricales revealed by the genome sequences of Fistulina hepatica and Cylindrobasidium torrendii.</title>
        <authorList>
            <person name="Floudas D."/>
            <person name="Held B.W."/>
            <person name="Riley R."/>
            <person name="Nagy L.G."/>
            <person name="Koehler G."/>
            <person name="Ransdell A.S."/>
            <person name="Younus H."/>
            <person name="Chow J."/>
            <person name="Chiniquy J."/>
            <person name="Lipzen A."/>
            <person name="Tritt A."/>
            <person name="Sun H."/>
            <person name="Haridas S."/>
            <person name="LaButti K."/>
            <person name="Ohm R.A."/>
            <person name="Kues U."/>
            <person name="Blanchette R.A."/>
            <person name="Grigoriev I.V."/>
            <person name="Minto R.E."/>
            <person name="Hibbett D.S."/>
        </authorList>
    </citation>
    <scope>NUCLEOTIDE SEQUENCE [LARGE SCALE GENOMIC DNA]</scope>
    <source>
        <strain evidence="3 4">FP15055 ss-10</strain>
    </source>
</reference>
<feature type="domain" description="DUF6535" evidence="2">
    <location>
        <begin position="41"/>
        <end position="219"/>
    </location>
</feature>
<accession>A0A0D7B1P4</accession>
<dbReference type="Proteomes" id="UP000054007">
    <property type="component" value="Unassembled WGS sequence"/>
</dbReference>
<feature type="transmembrane region" description="Helical" evidence="1">
    <location>
        <begin position="134"/>
        <end position="157"/>
    </location>
</feature>
<name>A0A0D7B1P4_9AGAR</name>
<protein>
    <recommendedName>
        <fullName evidence="2">DUF6535 domain-containing protein</fullName>
    </recommendedName>
</protein>
<dbReference type="EMBL" id="KN880638">
    <property type="protein sequence ID" value="KIY64397.1"/>
    <property type="molecule type" value="Genomic_DNA"/>
</dbReference>
<keyword evidence="4" id="KW-1185">Reference proteome</keyword>
<feature type="non-terminal residue" evidence="3">
    <location>
        <position position="221"/>
    </location>
</feature>
<keyword evidence="1" id="KW-0472">Membrane</keyword>
<keyword evidence="1" id="KW-1133">Transmembrane helix</keyword>
<evidence type="ECO:0000256" key="1">
    <source>
        <dbReference type="SAM" id="Phobius"/>
    </source>
</evidence>
<evidence type="ECO:0000259" key="2">
    <source>
        <dbReference type="Pfam" id="PF20153"/>
    </source>
</evidence>
<feature type="transmembrane region" description="Helical" evidence="1">
    <location>
        <begin position="190"/>
        <end position="219"/>
    </location>
</feature>
<dbReference type="Pfam" id="PF20153">
    <property type="entry name" value="DUF6535"/>
    <property type="match status" value="1"/>
</dbReference>
<feature type="transmembrane region" description="Helical" evidence="1">
    <location>
        <begin position="63"/>
        <end position="82"/>
    </location>
</feature>
<keyword evidence="1" id="KW-0812">Transmembrane</keyword>
<evidence type="ECO:0000313" key="4">
    <source>
        <dbReference type="Proteomes" id="UP000054007"/>
    </source>
</evidence>
<evidence type="ECO:0000313" key="3">
    <source>
        <dbReference type="EMBL" id="KIY64397.1"/>
    </source>
</evidence>
<sequence>MFLGTIMAVNRPYHGRSKYEDETKYPADPHHHELDPEARVWRIYLEEARSFDQDLVIKASESLELLLVFAGLFSAVLTTFVAQTSQSLSPDAAAQSAGALLEITLLMRAMGSQTPVEDVPAFASTSSGATSNSIVWVNGLWFVSLTLSLSTAIFAVLAKQWTRQYILPIPGSSRERCYIRQFRYNGLEKWYFTAIIGMLPILLHLSLILFLIGLVVFLIPL</sequence>
<organism evidence="3 4">
    <name type="scientific">Cylindrobasidium torrendii FP15055 ss-10</name>
    <dbReference type="NCBI Taxonomy" id="1314674"/>
    <lineage>
        <taxon>Eukaryota</taxon>
        <taxon>Fungi</taxon>
        <taxon>Dikarya</taxon>
        <taxon>Basidiomycota</taxon>
        <taxon>Agaricomycotina</taxon>
        <taxon>Agaricomycetes</taxon>
        <taxon>Agaricomycetidae</taxon>
        <taxon>Agaricales</taxon>
        <taxon>Marasmiineae</taxon>
        <taxon>Physalacriaceae</taxon>
        <taxon>Cylindrobasidium</taxon>
    </lineage>
</organism>
<dbReference type="InterPro" id="IPR045338">
    <property type="entry name" value="DUF6535"/>
</dbReference>
<dbReference type="OrthoDB" id="3235960at2759"/>
<gene>
    <name evidence="3" type="ORF">CYLTODRAFT_468740</name>
</gene>
<proteinExistence type="predicted"/>
<dbReference type="AlphaFoldDB" id="A0A0D7B1P4"/>